<evidence type="ECO:0000313" key="2">
    <source>
        <dbReference type="Proteomes" id="UP000092584"/>
    </source>
</evidence>
<sequence length="215" mass="25328">MYINKLFSLEFKKTLENLNSIFERFRIEYSKEMEMVFKDHDKLFAAHGWCIFDGSTIEDVLFLLKLYNEERFVEADKNFMKLYEDNINDIESDLSSINKDTSHIIKEAIQCHKKGFYFASTILLISLTDGIAEGKLFTNGFFQKIKRKNKKHFLLDVFNEKNLVNKHFIPKKSSSSELMRHGIMHGNSINYGSQINSLKALSLYYFISIRKYLIK</sequence>
<evidence type="ECO:0000313" key="1">
    <source>
        <dbReference type="EMBL" id="OBY65371.1"/>
    </source>
</evidence>
<reference evidence="2" key="1">
    <citation type="submission" date="2016-02" db="EMBL/GenBank/DDBJ databases">
        <authorList>
            <person name="Shin S.-K."/>
            <person name="Yi H."/>
            <person name="Kim E."/>
        </authorList>
    </citation>
    <scope>NUCLEOTIDE SEQUENCE [LARGE SCALE GENOMIC DNA]</scope>
    <source>
        <strain evidence="2">LPB0003</strain>
    </source>
</reference>
<dbReference type="AlphaFoldDB" id="A0A1B8U0I2"/>
<dbReference type="KEGG" id="pob:LPB03_01965"/>
<accession>A0A1B8U0I2</accession>
<dbReference type="EMBL" id="LSFM01000018">
    <property type="protein sequence ID" value="OBY65371.1"/>
    <property type="molecule type" value="Genomic_DNA"/>
</dbReference>
<comment type="caution">
    <text evidence="1">The sequence shown here is derived from an EMBL/GenBank/DDBJ whole genome shotgun (WGS) entry which is preliminary data.</text>
</comment>
<evidence type="ECO:0008006" key="3">
    <source>
        <dbReference type="Google" id="ProtNLM"/>
    </source>
</evidence>
<dbReference type="OrthoDB" id="1453359at2"/>
<proteinExistence type="predicted"/>
<dbReference type="STRING" id="1774273.LPB03_01965"/>
<gene>
    <name evidence="1" type="ORF">LPB3_03145</name>
</gene>
<name>A0A1B8U0I2_9FLAO</name>
<organism evidence="1 2">
    <name type="scientific">Polaribacter vadi</name>
    <dbReference type="NCBI Taxonomy" id="1774273"/>
    <lineage>
        <taxon>Bacteria</taxon>
        <taxon>Pseudomonadati</taxon>
        <taxon>Bacteroidota</taxon>
        <taxon>Flavobacteriia</taxon>
        <taxon>Flavobacteriales</taxon>
        <taxon>Flavobacteriaceae</taxon>
    </lineage>
</organism>
<dbReference type="RefSeq" id="WP_065318149.1">
    <property type="nucleotide sequence ID" value="NZ_CP017477.1"/>
</dbReference>
<protein>
    <recommendedName>
        <fullName evidence="3">DUF4209 domain-containing protein</fullName>
    </recommendedName>
</protein>
<keyword evidence="2" id="KW-1185">Reference proteome</keyword>
<dbReference type="Proteomes" id="UP000092584">
    <property type="component" value="Unassembled WGS sequence"/>
</dbReference>